<name>A0A679I881_9ENTE</name>
<keyword evidence="5" id="KW-0732">Signal</keyword>
<dbReference type="GO" id="GO:0046872">
    <property type="term" value="F:metal ion binding"/>
    <property type="evidence" value="ECO:0007669"/>
    <property type="project" value="UniProtKB-KW"/>
</dbReference>
<dbReference type="PANTHER" id="PTHR42988">
    <property type="entry name" value="PHOSPHOHYDROLASE"/>
    <property type="match status" value="1"/>
</dbReference>
<dbReference type="PANTHER" id="PTHR42988:SF2">
    <property type="entry name" value="CYCLIC NUCLEOTIDE PHOSPHODIESTERASE CBUA0032-RELATED"/>
    <property type="match status" value="1"/>
</dbReference>
<dbReference type="InterPro" id="IPR012365">
    <property type="entry name" value="Pesteras_lmo2642"/>
</dbReference>
<evidence type="ECO:0000259" key="7">
    <source>
        <dbReference type="Pfam" id="PF17839"/>
    </source>
</evidence>
<dbReference type="PIRSF" id="PIRSF034890">
    <property type="entry name" value="Pesteras_lmo2642"/>
    <property type="match status" value="1"/>
</dbReference>
<proteinExistence type="inferred from homology"/>
<keyword evidence="1" id="KW-0479">Metal-binding</keyword>
<feature type="signal peptide" evidence="5">
    <location>
        <begin position="1"/>
        <end position="17"/>
    </location>
</feature>
<dbReference type="InterPro" id="IPR040869">
    <property type="entry name" value="CNP_C"/>
</dbReference>
<organism evidence="8 9">
    <name type="scientific">Enterococcus saigonensis</name>
    <dbReference type="NCBI Taxonomy" id="1805431"/>
    <lineage>
        <taxon>Bacteria</taxon>
        <taxon>Bacillati</taxon>
        <taxon>Bacillota</taxon>
        <taxon>Bacilli</taxon>
        <taxon>Lactobacillales</taxon>
        <taxon>Enterococcaceae</taxon>
        <taxon>Enterococcus</taxon>
    </lineage>
</organism>
<dbReference type="SUPFAM" id="SSF56300">
    <property type="entry name" value="Metallo-dependent phosphatases"/>
    <property type="match status" value="1"/>
</dbReference>
<dbReference type="Proteomes" id="UP000502998">
    <property type="component" value="Chromosome"/>
</dbReference>
<evidence type="ECO:0000256" key="5">
    <source>
        <dbReference type="SAM" id="SignalP"/>
    </source>
</evidence>
<feature type="chain" id="PRO_5038775375" evidence="5">
    <location>
        <begin position="18"/>
        <end position="439"/>
    </location>
</feature>
<evidence type="ECO:0000313" key="8">
    <source>
        <dbReference type="EMBL" id="BCA85788.1"/>
    </source>
</evidence>
<keyword evidence="2 8" id="KW-0378">Hydrolase</keyword>
<dbReference type="Pfam" id="PF17839">
    <property type="entry name" value="CNP_C_terminal"/>
    <property type="match status" value="1"/>
</dbReference>
<evidence type="ECO:0000256" key="2">
    <source>
        <dbReference type="ARBA" id="ARBA00022801"/>
    </source>
</evidence>
<dbReference type="Pfam" id="PF00149">
    <property type="entry name" value="Metallophos"/>
    <property type="match status" value="1"/>
</dbReference>
<evidence type="ECO:0000313" key="9">
    <source>
        <dbReference type="Proteomes" id="UP000502998"/>
    </source>
</evidence>
<dbReference type="PROSITE" id="PS51257">
    <property type="entry name" value="PROKAR_LIPOPROTEIN"/>
    <property type="match status" value="1"/>
</dbReference>
<dbReference type="AlphaFoldDB" id="A0A679I881"/>
<evidence type="ECO:0000256" key="4">
    <source>
        <dbReference type="ARBA" id="ARBA00025742"/>
    </source>
</evidence>
<evidence type="ECO:0000256" key="1">
    <source>
        <dbReference type="ARBA" id="ARBA00022723"/>
    </source>
</evidence>
<accession>A0A679I881</accession>
<dbReference type="RefSeq" id="WP_173103023.1">
    <property type="nucleotide sequence ID" value="NZ_AP022822.1"/>
</dbReference>
<keyword evidence="9" id="KW-1185">Reference proteome</keyword>
<dbReference type="GO" id="GO:0016787">
    <property type="term" value="F:hydrolase activity"/>
    <property type="evidence" value="ECO:0007669"/>
    <property type="project" value="UniProtKB-KW"/>
</dbReference>
<reference evidence="8 9" key="1">
    <citation type="submission" date="2020-02" db="EMBL/GenBank/DDBJ databases">
        <title>Characterization of vanA genotype vancomycin-resistant Enterococcus saigonensis VE80.</title>
        <authorList>
            <person name="Harada T."/>
            <person name="Motooka D."/>
            <person name="Nakamura S."/>
            <person name="Yamamoto Y."/>
            <person name="Kawahara R."/>
            <person name="Kawatsu K."/>
        </authorList>
    </citation>
    <scope>NUCLEOTIDE SEQUENCE [LARGE SCALE GENOMIC DNA]</scope>
    <source>
        <strain evidence="8 9">VE80</strain>
    </source>
</reference>
<dbReference type="Gene3D" id="3.60.21.10">
    <property type="match status" value="1"/>
</dbReference>
<comment type="similarity">
    <text evidence="4">Belongs to the cyclic nucleotide phosphodiesterase class-III family.</text>
</comment>
<evidence type="ECO:0000259" key="6">
    <source>
        <dbReference type="Pfam" id="PF00149"/>
    </source>
</evidence>
<dbReference type="Gene3D" id="1.10.246.180">
    <property type="match status" value="1"/>
</dbReference>
<dbReference type="KEGG" id="esg:EsVE80_13110"/>
<gene>
    <name evidence="8" type="ORF">EsVE80_13110</name>
</gene>
<dbReference type="InterPro" id="IPR029052">
    <property type="entry name" value="Metallo-depent_PP-like"/>
</dbReference>
<sequence>MKKILMLLLTLTGVVLTGCYKEAEKTAFDSKNNTFWVATDIHFIAPSLHDDGKEFQFIKKTAAGKDLDYQQEALTAFIDKAKKVKPKAIILTGDLTLNGEKQSAKEMAKIFSPLQKIGIKVLAIPGNHDIFDGWARKYSGDTKKRIAQISPADFKKFFPDGYNLATSVDKSSLSYALKINKKYDFIFLDTNEYPIQPSRAQPHTGGQITKETLTWLKECLKGAQNNKRIPIVFMHHNLFIHNPLVYKGYVLSNAQTLKSLLAHYHVPIVFSGHIHAQDIIKDPTRETDIIEVVTSSFAIADHAYGELKLTPDNISYTRKTVDVDLWAKENKKTAKDLRYHNTYLKQLFLKDGERLAYQQLLDQNIRNKSILEPAANLIGEVNYNYFTGQDNYSLKKRTQLKKSPAYKEVAKYTPFLQKYVDSAINDTNLPDQKLRIKLK</sequence>
<evidence type="ECO:0000256" key="3">
    <source>
        <dbReference type="ARBA" id="ARBA00023004"/>
    </source>
</evidence>
<feature type="domain" description="Calcineurin-like phosphoesterase" evidence="6">
    <location>
        <begin position="34"/>
        <end position="276"/>
    </location>
</feature>
<dbReference type="InterPro" id="IPR050884">
    <property type="entry name" value="CNP_phosphodiesterase-III"/>
</dbReference>
<dbReference type="InterPro" id="IPR004843">
    <property type="entry name" value="Calcineurin-like_PHP"/>
</dbReference>
<feature type="domain" description="Cyclic nucleotide phosphodiesterase C-terminal" evidence="7">
    <location>
        <begin position="322"/>
        <end position="428"/>
    </location>
</feature>
<keyword evidence="3" id="KW-0408">Iron</keyword>
<protein>
    <submittedName>
        <fullName evidence="8">Phosphohydrolase</fullName>
    </submittedName>
</protein>
<dbReference type="EMBL" id="AP022822">
    <property type="protein sequence ID" value="BCA85788.1"/>
    <property type="molecule type" value="Genomic_DNA"/>
</dbReference>